<keyword evidence="1" id="KW-0472">Membrane</keyword>
<dbReference type="PANTHER" id="PTHR14859">
    <property type="entry name" value="CALCOFLUOR WHITE HYPERSENSITIVE PROTEIN PRECURSOR"/>
    <property type="match status" value="1"/>
</dbReference>
<protein>
    <submittedName>
        <fullName evidence="3">Endonuclease</fullName>
    </submittedName>
</protein>
<feature type="domain" description="Endonuclease/exonuclease/phosphatase" evidence="2">
    <location>
        <begin position="102"/>
        <end position="331"/>
    </location>
</feature>
<dbReference type="EMBL" id="CP040812">
    <property type="protein sequence ID" value="QCY70976.1"/>
    <property type="molecule type" value="Genomic_DNA"/>
</dbReference>
<keyword evidence="4" id="KW-1185">Reference proteome</keyword>
<dbReference type="PANTHER" id="PTHR14859:SF1">
    <property type="entry name" value="PGAP2-INTERACTING PROTEIN"/>
    <property type="match status" value="1"/>
</dbReference>
<feature type="transmembrane region" description="Helical" evidence="1">
    <location>
        <begin position="38"/>
        <end position="61"/>
    </location>
</feature>
<reference evidence="3 4" key="1">
    <citation type="submission" date="2019-06" db="EMBL/GenBank/DDBJ databases">
        <title>Complete genome sequence of Antarcticibacterium flavum KCTC 52984T from an Antarctic marine sediment.</title>
        <authorList>
            <person name="Lee Y.M."/>
            <person name="Shin S.C."/>
        </authorList>
    </citation>
    <scope>NUCLEOTIDE SEQUENCE [LARGE SCALE GENOMIC DNA]</scope>
    <source>
        <strain evidence="3 4">KCTC 52984</strain>
    </source>
</reference>
<dbReference type="RefSeq" id="WP_139067532.1">
    <property type="nucleotide sequence ID" value="NZ_CP040812.1"/>
</dbReference>
<accession>A0A5B7X688</accession>
<evidence type="ECO:0000313" key="3">
    <source>
        <dbReference type="EMBL" id="QCY70976.1"/>
    </source>
</evidence>
<organism evidence="3 4">
    <name type="scientific">Antarcticibacterium flavum</name>
    <dbReference type="NCBI Taxonomy" id="2058175"/>
    <lineage>
        <taxon>Bacteria</taxon>
        <taxon>Pseudomonadati</taxon>
        <taxon>Bacteroidota</taxon>
        <taxon>Flavobacteriia</taxon>
        <taxon>Flavobacteriales</taxon>
        <taxon>Flavobacteriaceae</taxon>
        <taxon>Antarcticibacterium</taxon>
    </lineage>
</organism>
<keyword evidence="1" id="KW-0812">Transmembrane</keyword>
<feature type="transmembrane region" description="Helical" evidence="1">
    <location>
        <begin position="68"/>
        <end position="88"/>
    </location>
</feature>
<dbReference type="KEGG" id="afla:FHG64_17125"/>
<keyword evidence="3" id="KW-0540">Nuclease</keyword>
<dbReference type="CDD" id="cd09084">
    <property type="entry name" value="EEP-2"/>
    <property type="match status" value="1"/>
</dbReference>
<name>A0A5B7X688_9FLAO</name>
<dbReference type="GO" id="GO:0016020">
    <property type="term" value="C:membrane"/>
    <property type="evidence" value="ECO:0007669"/>
    <property type="project" value="GOC"/>
</dbReference>
<dbReference type="Proteomes" id="UP000309016">
    <property type="component" value="Chromosome"/>
</dbReference>
<proteinExistence type="predicted"/>
<evidence type="ECO:0000259" key="2">
    <source>
        <dbReference type="Pfam" id="PF03372"/>
    </source>
</evidence>
<evidence type="ECO:0000256" key="1">
    <source>
        <dbReference type="SAM" id="Phobius"/>
    </source>
</evidence>
<sequence length="340" mass="39418">MKGLKLLDKLLFIFNSLLAFALLLAYLLPHIPPKSFPFISVLSLGVPLLILGNLIFLLFWAVRLKRQFLLPLFVLILGYNHILSWIQFSGTGENSDEDLKVMSYNVRMFNAYKWVDDDDIPQKITSFIQEKDPDVLVTQEHYVGVAGLRKIYPYSFIKLKENGSEFGSAIFSKYPIVNEHSLDFPQRGNNNAIYVDIVKNEDTLRVYNVHFQSLNIKPEIHELQNEDSKKLVGRIGSGFKEQQIQAEILLHDINDSPYKNIILGDFNNTAFSYIYRTIKGEKYQDAFRESGSGFSQTFNINYFPLRIDFLLIDREIKVNTYEVFRIKYSDHFPIMASIAW</sequence>
<evidence type="ECO:0000313" key="4">
    <source>
        <dbReference type="Proteomes" id="UP000309016"/>
    </source>
</evidence>
<dbReference type="GO" id="GO:0006506">
    <property type="term" value="P:GPI anchor biosynthetic process"/>
    <property type="evidence" value="ECO:0007669"/>
    <property type="project" value="TreeGrafter"/>
</dbReference>
<dbReference type="OrthoDB" id="635146at2"/>
<dbReference type="InterPro" id="IPR005135">
    <property type="entry name" value="Endo/exonuclease/phosphatase"/>
</dbReference>
<dbReference type="Pfam" id="PF03372">
    <property type="entry name" value="Exo_endo_phos"/>
    <property type="match status" value="1"/>
</dbReference>
<dbReference type="Gene3D" id="3.60.10.10">
    <property type="entry name" value="Endonuclease/exonuclease/phosphatase"/>
    <property type="match status" value="1"/>
</dbReference>
<dbReference type="AlphaFoldDB" id="A0A5B7X688"/>
<keyword evidence="3" id="KW-0378">Hydrolase</keyword>
<keyword evidence="1" id="KW-1133">Transmembrane helix</keyword>
<dbReference type="GO" id="GO:0004519">
    <property type="term" value="F:endonuclease activity"/>
    <property type="evidence" value="ECO:0007669"/>
    <property type="project" value="UniProtKB-KW"/>
</dbReference>
<dbReference type="InterPro" id="IPR051916">
    <property type="entry name" value="GPI-anchor_lipid_remodeler"/>
</dbReference>
<dbReference type="SUPFAM" id="SSF56219">
    <property type="entry name" value="DNase I-like"/>
    <property type="match status" value="1"/>
</dbReference>
<keyword evidence="3" id="KW-0255">Endonuclease</keyword>
<gene>
    <name evidence="3" type="ORF">FHG64_17125</name>
</gene>
<dbReference type="InterPro" id="IPR036691">
    <property type="entry name" value="Endo/exonu/phosph_ase_sf"/>
</dbReference>
<feature type="transmembrane region" description="Helical" evidence="1">
    <location>
        <begin position="12"/>
        <end position="32"/>
    </location>
</feature>